<proteinExistence type="predicted"/>
<reference evidence="9" key="2">
    <citation type="submission" date="2014-02" db="EMBL/GenBank/DDBJ databases">
        <title>Complete DNA sequence of /Kuraishia capsulata/ illustrates novel genomic features among budding yeasts (/Saccharomycotina/).</title>
        <authorList>
            <person name="Morales L."/>
            <person name="Noel B."/>
            <person name="Porcel B."/>
            <person name="Marcet-Houben M."/>
            <person name="Hullo M-F."/>
            <person name="Sacerdot C."/>
            <person name="Tekaia F."/>
            <person name="Leh-Louis V."/>
            <person name="Despons L."/>
            <person name="Khanna V."/>
            <person name="Aury J-M."/>
            <person name="Barbe V."/>
            <person name="Couloux A."/>
            <person name="Labadie K."/>
            <person name="Pelletier E."/>
            <person name="Souciet J-L."/>
            <person name="Boekhout T."/>
            <person name="Gabaldon T."/>
            <person name="Wincker P."/>
            <person name="Dujon B."/>
        </authorList>
    </citation>
    <scope>NUCLEOTIDE SEQUENCE</scope>
    <source>
        <strain evidence="9">CBS 1993</strain>
    </source>
</reference>
<dbReference type="GO" id="GO:0012505">
    <property type="term" value="C:endomembrane system"/>
    <property type="evidence" value="ECO:0007669"/>
    <property type="project" value="TreeGrafter"/>
</dbReference>
<dbReference type="AlphaFoldDB" id="W6MGX5"/>
<dbReference type="Gene3D" id="3.30.40.10">
    <property type="entry name" value="Zinc/RING finger domain, C3HC4 (zinc finger)"/>
    <property type="match status" value="1"/>
</dbReference>
<dbReference type="OrthoDB" id="8062037at2759"/>
<dbReference type="GeneID" id="34518854"/>
<evidence type="ECO:0000259" key="8">
    <source>
        <dbReference type="PROSITE" id="PS50089"/>
    </source>
</evidence>
<sequence length="297" mass="32058">MSENNAGGGGFVRPEAAHIPAVSADILGQIFRGFVTGEVPGLKKQRHASQSAINSLKKVDLAKLEDKVCGICMDAYFDESKLPKGSFPITDTSELAKYGAFFEGVYDDDPPIMFVPPGNQGLDDIEYHPASSEFGFEQTPEGAETDLSESSDHIPVKMPTCDHVFGRSCIVSWLREHTTCPMCRTEVEADPVPQRQNHRGVFIYYVTPLAPREASTSLGNESGDPPIMFATENPSMVPVREERTGPSPSDPTPTDLPHDPNASDSHSGSPSPSSAGPVRGSDRSANRAHPYAGQSWQ</sequence>
<feature type="domain" description="RING-type" evidence="8">
    <location>
        <begin position="161"/>
        <end position="184"/>
    </location>
</feature>
<dbReference type="RefSeq" id="XP_022457466.1">
    <property type="nucleotide sequence ID" value="XM_022603601.1"/>
</dbReference>
<dbReference type="GO" id="GO:0061630">
    <property type="term" value="F:ubiquitin protein ligase activity"/>
    <property type="evidence" value="ECO:0007669"/>
    <property type="project" value="TreeGrafter"/>
</dbReference>
<feature type="compositionally biased region" description="Low complexity" evidence="7">
    <location>
        <begin position="252"/>
        <end position="279"/>
    </location>
</feature>
<evidence type="ECO:0000256" key="3">
    <source>
        <dbReference type="ARBA" id="ARBA00022771"/>
    </source>
</evidence>
<reference evidence="9" key="1">
    <citation type="submission" date="2013-12" db="EMBL/GenBank/DDBJ databases">
        <authorList>
            <person name="Genoscope - CEA"/>
        </authorList>
    </citation>
    <scope>NUCLEOTIDE SEQUENCE</scope>
    <source>
        <strain evidence="9">CBS 1993</strain>
    </source>
</reference>
<dbReference type="SUPFAM" id="SSF57850">
    <property type="entry name" value="RING/U-box"/>
    <property type="match status" value="1"/>
</dbReference>
<keyword evidence="10" id="KW-1185">Reference proteome</keyword>
<dbReference type="STRING" id="1382522.W6MGX5"/>
<evidence type="ECO:0000256" key="1">
    <source>
        <dbReference type="ARBA" id="ARBA00004906"/>
    </source>
</evidence>
<dbReference type="Proteomes" id="UP000019384">
    <property type="component" value="Unassembled WGS sequence"/>
</dbReference>
<evidence type="ECO:0000313" key="9">
    <source>
        <dbReference type="EMBL" id="CDK25454.1"/>
    </source>
</evidence>
<dbReference type="InterPro" id="IPR024766">
    <property type="entry name" value="Znf_RING_H2"/>
</dbReference>
<organism evidence="9 10">
    <name type="scientific">Kuraishia capsulata CBS 1993</name>
    <dbReference type="NCBI Taxonomy" id="1382522"/>
    <lineage>
        <taxon>Eukaryota</taxon>
        <taxon>Fungi</taxon>
        <taxon>Dikarya</taxon>
        <taxon>Ascomycota</taxon>
        <taxon>Saccharomycotina</taxon>
        <taxon>Pichiomycetes</taxon>
        <taxon>Pichiales</taxon>
        <taxon>Pichiaceae</taxon>
        <taxon>Kuraishia</taxon>
    </lineage>
</organism>
<dbReference type="PROSITE" id="PS50089">
    <property type="entry name" value="ZF_RING_2"/>
    <property type="match status" value="1"/>
</dbReference>
<evidence type="ECO:0000256" key="5">
    <source>
        <dbReference type="ARBA" id="ARBA00022833"/>
    </source>
</evidence>
<accession>W6MGX5</accession>
<evidence type="ECO:0000256" key="7">
    <source>
        <dbReference type="SAM" id="MobiDB-lite"/>
    </source>
</evidence>
<dbReference type="GO" id="GO:0008270">
    <property type="term" value="F:zinc ion binding"/>
    <property type="evidence" value="ECO:0007669"/>
    <property type="project" value="UniProtKB-KW"/>
</dbReference>
<dbReference type="Pfam" id="PF12678">
    <property type="entry name" value="zf-rbx1"/>
    <property type="match status" value="1"/>
</dbReference>
<evidence type="ECO:0000256" key="2">
    <source>
        <dbReference type="ARBA" id="ARBA00022723"/>
    </source>
</evidence>
<keyword evidence="5" id="KW-0862">Zinc</keyword>
<dbReference type="GO" id="GO:0043161">
    <property type="term" value="P:proteasome-mediated ubiquitin-dependent protein catabolic process"/>
    <property type="evidence" value="ECO:0007669"/>
    <property type="project" value="TreeGrafter"/>
</dbReference>
<dbReference type="InterPro" id="IPR013083">
    <property type="entry name" value="Znf_RING/FYVE/PHD"/>
</dbReference>
<evidence type="ECO:0000256" key="6">
    <source>
        <dbReference type="PROSITE-ProRule" id="PRU00175"/>
    </source>
</evidence>
<keyword evidence="3 6" id="KW-0863">Zinc-finger</keyword>
<dbReference type="UniPathway" id="UPA00143"/>
<evidence type="ECO:0000313" key="10">
    <source>
        <dbReference type="Proteomes" id="UP000019384"/>
    </source>
</evidence>
<dbReference type="PANTHER" id="PTHR22763">
    <property type="entry name" value="RING ZINC FINGER PROTEIN"/>
    <property type="match status" value="1"/>
</dbReference>
<comment type="pathway">
    <text evidence="1">Protein modification; protein ubiquitination.</text>
</comment>
<keyword evidence="2" id="KW-0479">Metal-binding</keyword>
<dbReference type="EMBL" id="HG793126">
    <property type="protein sequence ID" value="CDK25454.1"/>
    <property type="molecule type" value="Genomic_DNA"/>
</dbReference>
<evidence type="ECO:0000256" key="4">
    <source>
        <dbReference type="ARBA" id="ARBA00022786"/>
    </source>
</evidence>
<dbReference type="HOGENOM" id="CLU_937098_0_0_1"/>
<gene>
    <name evidence="9" type="ORF">KUCA_T00001424001</name>
</gene>
<dbReference type="InterPro" id="IPR001841">
    <property type="entry name" value="Znf_RING"/>
</dbReference>
<dbReference type="GO" id="GO:0016567">
    <property type="term" value="P:protein ubiquitination"/>
    <property type="evidence" value="ECO:0007669"/>
    <property type="project" value="UniProtKB-UniPathway"/>
</dbReference>
<feature type="region of interest" description="Disordered" evidence="7">
    <location>
        <begin position="238"/>
        <end position="297"/>
    </location>
</feature>
<protein>
    <recommendedName>
        <fullName evidence="8">RING-type domain-containing protein</fullName>
    </recommendedName>
</protein>
<dbReference type="InterPro" id="IPR050731">
    <property type="entry name" value="HRD1_E3_ubiq-ligases"/>
</dbReference>
<keyword evidence="4" id="KW-0833">Ubl conjugation pathway</keyword>
<name>W6MGX5_9ASCO</name>